<dbReference type="NCBIfam" id="NF005111">
    <property type="entry name" value="PRK06545.2-3"/>
    <property type="match status" value="1"/>
</dbReference>
<dbReference type="GO" id="GO:0008977">
    <property type="term" value="F:prephenate dehydrogenase (NAD+) activity"/>
    <property type="evidence" value="ECO:0007669"/>
    <property type="project" value="UniProtKB-EC"/>
</dbReference>
<evidence type="ECO:0000256" key="7">
    <source>
        <dbReference type="ARBA" id="ARBA00023141"/>
    </source>
</evidence>
<feature type="domain" description="Prephenate/arogenate dehydrogenase" evidence="9">
    <location>
        <begin position="6"/>
        <end position="287"/>
    </location>
</feature>
<dbReference type="InterPro" id="IPR002912">
    <property type="entry name" value="ACT_dom"/>
</dbReference>
<dbReference type="Gene3D" id="1.10.3660.10">
    <property type="entry name" value="6-phosphogluconate dehydrogenase C-terminal like domain"/>
    <property type="match status" value="1"/>
</dbReference>
<keyword evidence="7" id="KW-0028">Amino-acid biosynthesis</keyword>
<dbReference type="Pfam" id="PF20463">
    <property type="entry name" value="PDH_C"/>
    <property type="match status" value="1"/>
</dbReference>
<evidence type="ECO:0000256" key="1">
    <source>
        <dbReference type="ARBA" id="ARBA00005067"/>
    </source>
</evidence>
<dbReference type="UniPathway" id="UPA00122">
    <property type="reaction ID" value="UER00961"/>
</dbReference>
<dbReference type="InterPro" id="IPR050812">
    <property type="entry name" value="Preph/Arog_dehydrog"/>
</dbReference>
<accession>A0A6J6B5H5</accession>
<dbReference type="NCBIfam" id="NF005112">
    <property type="entry name" value="PRK06545.2-4"/>
    <property type="match status" value="1"/>
</dbReference>
<dbReference type="Pfam" id="PF02153">
    <property type="entry name" value="PDH_N"/>
    <property type="match status" value="1"/>
</dbReference>
<dbReference type="GO" id="GO:0006571">
    <property type="term" value="P:tyrosine biosynthetic process"/>
    <property type="evidence" value="ECO:0007669"/>
    <property type="project" value="UniProtKB-UniPathway"/>
</dbReference>
<comment type="pathway">
    <text evidence="1">Amino-acid biosynthesis; L-tyrosine biosynthesis; (4-hydroxyphenyl)pyruvate from prephenate (NAD(+) route): step 1/1.</text>
</comment>
<keyword evidence="4" id="KW-0827">Tyrosine biosynthesis</keyword>
<dbReference type="PANTHER" id="PTHR21363">
    <property type="entry name" value="PREPHENATE DEHYDROGENASE"/>
    <property type="match status" value="1"/>
</dbReference>
<dbReference type="SUPFAM" id="SSF55021">
    <property type="entry name" value="ACT-like"/>
    <property type="match status" value="1"/>
</dbReference>
<organism evidence="11">
    <name type="scientific">freshwater metagenome</name>
    <dbReference type="NCBI Taxonomy" id="449393"/>
    <lineage>
        <taxon>unclassified sequences</taxon>
        <taxon>metagenomes</taxon>
        <taxon>ecological metagenomes</taxon>
    </lineage>
</organism>
<keyword evidence="6" id="KW-0520">NAD</keyword>
<keyword evidence="7" id="KW-0057">Aromatic amino acid biosynthesis</keyword>
<dbReference type="InterPro" id="IPR008927">
    <property type="entry name" value="6-PGluconate_DH-like_C_sf"/>
</dbReference>
<dbReference type="InterPro" id="IPR036291">
    <property type="entry name" value="NAD(P)-bd_dom_sf"/>
</dbReference>
<dbReference type="InterPro" id="IPR003099">
    <property type="entry name" value="Prephen_DH"/>
</dbReference>
<evidence type="ECO:0000256" key="2">
    <source>
        <dbReference type="ARBA" id="ARBA00012068"/>
    </source>
</evidence>
<evidence type="ECO:0000256" key="6">
    <source>
        <dbReference type="ARBA" id="ARBA00023027"/>
    </source>
</evidence>
<dbReference type="InterPro" id="IPR045865">
    <property type="entry name" value="ACT-like_dom_sf"/>
</dbReference>
<evidence type="ECO:0000256" key="3">
    <source>
        <dbReference type="ARBA" id="ARBA00016891"/>
    </source>
</evidence>
<gene>
    <name evidence="11" type="ORF">UFOPK1410_00344</name>
</gene>
<feature type="domain" description="ACT" evidence="10">
    <location>
        <begin position="292"/>
        <end position="359"/>
    </location>
</feature>
<protein>
    <recommendedName>
        <fullName evidence="3">Prephenate dehydrogenase</fullName>
        <ecNumber evidence="2">1.3.1.12</ecNumber>
    </recommendedName>
</protein>
<keyword evidence="5" id="KW-0560">Oxidoreductase</keyword>
<evidence type="ECO:0000256" key="4">
    <source>
        <dbReference type="ARBA" id="ARBA00022498"/>
    </source>
</evidence>
<dbReference type="SUPFAM" id="SSF48179">
    <property type="entry name" value="6-phosphogluconate dehydrogenase C-terminal domain-like"/>
    <property type="match status" value="1"/>
</dbReference>
<dbReference type="PROSITE" id="PS51176">
    <property type="entry name" value="PDH_ADH"/>
    <property type="match status" value="1"/>
</dbReference>
<dbReference type="EC" id="1.3.1.12" evidence="2"/>
<evidence type="ECO:0000259" key="10">
    <source>
        <dbReference type="PROSITE" id="PS51671"/>
    </source>
</evidence>
<name>A0A6J6B5H5_9ZZZZ</name>
<evidence type="ECO:0000259" key="9">
    <source>
        <dbReference type="PROSITE" id="PS51176"/>
    </source>
</evidence>
<dbReference type="SUPFAM" id="SSF51735">
    <property type="entry name" value="NAD(P)-binding Rossmann-fold domains"/>
    <property type="match status" value="1"/>
</dbReference>
<evidence type="ECO:0000313" key="11">
    <source>
        <dbReference type="EMBL" id="CAB4534312.1"/>
    </source>
</evidence>
<dbReference type="EMBL" id="CAEZSH010000024">
    <property type="protein sequence ID" value="CAB4534312.1"/>
    <property type="molecule type" value="Genomic_DNA"/>
</dbReference>
<dbReference type="GO" id="GO:0004665">
    <property type="term" value="F:prephenate dehydrogenase (NADP+) activity"/>
    <property type="evidence" value="ECO:0007669"/>
    <property type="project" value="InterPro"/>
</dbReference>
<comment type="catalytic activity">
    <reaction evidence="8">
        <text>prephenate + NAD(+) = 3-(4-hydroxyphenyl)pyruvate + CO2 + NADH</text>
        <dbReference type="Rhea" id="RHEA:13869"/>
        <dbReference type="ChEBI" id="CHEBI:16526"/>
        <dbReference type="ChEBI" id="CHEBI:29934"/>
        <dbReference type="ChEBI" id="CHEBI:36242"/>
        <dbReference type="ChEBI" id="CHEBI:57540"/>
        <dbReference type="ChEBI" id="CHEBI:57945"/>
        <dbReference type="EC" id="1.3.1.12"/>
    </reaction>
</comment>
<proteinExistence type="predicted"/>
<dbReference type="PANTHER" id="PTHR21363:SF0">
    <property type="entry name" value="PREPHENATE DEHYDROGENASE [NADP(+)]"/>
    <property type="match status" value="1"/>
</dbReference>
<dbReference type="Gene3D" id="3.40.50.720">
    <property type="entry name" value="NAD(P)-binding Rossmann-like Domain"/>
    <property type="match status" value="1"/>
</dbReference>
<dbReference type="InterPro" id="IPR046826">
    <property type="entry name" value="PDH_N"/>
</dbReference>
<evidence type="ECO:0000256" key="8">
    <source>
        <dbReference type="ARBA" id="ARBA00049260"/>
    </source>
</evidence>
<dbReference type="GO" id="GO:0070403">
    <property type="term" value="F:NAD+ binding"/>
    <property type="evidence" value="ECO:0007669"/>
    <property type="project" value="InterPro"/>
</dbReference>
<dbReference type="AlphaFoldDB" id="A0A6J6B5H5"/>
<sequence>MNRVTGSVRIVGAGLIGTSIGLALKKIGVDVSIDDVSPANQRLAIDYGAGRKPAAGDEPTLIVVCVPPDVTARTVLAELRAFPNSVVSDVASVKNSILEELTAAHAPLDRYVGSHPMAGRERGGALAGRADLFFGRPWVICANRESSAASTLLVEQLALDLGSVPVRLTPADHDRAVAMVSHLPQLVSSLLAAQLNRAESSDLALSGQGLRDTTRIAASDAKLWMQILAGNTADVRDVLQGFAEDLARVIKSFDDLDAPGALSDLGEVLVSGNRGVALIPGKHGSAATNYAQVVVMIDDKPGQMAKLLTEIGEIGINLEDLKLEHSPGAEIGLVELFVLPEVESSLVAALAERGWRLAG</sequence>
<dbReference type="InterPro" id="IPR046825">
    <property type="entry name" value="PDH_C"/>
</dbReference>
<dbReference type="PROSITE" id="PS51671">
    <property type="entry name" value="ACT"/>
    <property type="match status" value="1"/>
</dbReference>
<evidence type="ECO:0000256" key="5">
    <source>
        <dbReference type="ARBA" id="ARBA00023002"/>
    </source>
</evidence>
<reference evidence="11" key="1">
    <citation type="submission" date="2020-05" db="EMBL/GenBank/DDBJ databases">
        <authorList>
            <person name="Chiriac C."/>
            <person name="Salcher M."/>
            <person name="Ghai R."/>
            <person name="Kavagutti S V."/>
        </authorList>
    </citation>
    <scope>NUCLEOTIDE SEQUENCE</scope>
</reference>